<dbReference type="EMBL" id="JAAAWO010000009">
    <property type="protein sequence ID" value="NDW16369.1"/>
    <property type="molecule type" value="Genomic_DNA"/>
</dbReference>
<feature type="domain" description="HDOD" evidence="1">
    <location>
        <begin position="123"/>
        <end position="325"/>
    </location>
</feature>
<comment type="caution">
    <text evidence="2">The sequence shown here is derived from an EMBL/GenBank/DDBJ whole genome shotgun (WGS) entry which is preliminary data.</text>
</comment>
<dbReference type="AlphaFoldDB" id="A0A6N9TLG0"/>
<dbReference type="Pfam" id="PF08668">
    <property type="entry name" value="HDOD"/>
    <property type="match status" value="1"/>
</dbReference>
<accession>A0A6N9TLG0</accession>
<organism evidence="2 3">
    <name type="scientific">Alteromonas genovensis</name>
    <dbReference type="NCBI Taxonomy" id="471225"/>
    <lineage>
        <taxon>Bacteria</taxon>
        <taxon>Pseudomonadati</taxon>
        <taxon>Pseudomonadota</taxon>
        <taxon>Gammaproteobacteria</taxon>
        <taxon>Alteromonadales</taxon>
        <taxon>Alteromonadaceae</taxon>
        <taxon>Alteromonas/Salinimonas group</taxon>
        <taxon>Alteromonas</taxon>
    </lineage>
</organism>
<keyword evidence="3" id="KW-1185">Reference proteome</keyword>
<gene>
    <name evidence="2" type="ORF">GTQ48_12660</name>
</gene>
<reference evidence="2 3" key="1">
    <citation type="submission" date="2020-01" db="EMBL/GenBank/DDBJ databases">
        <title>Genomes of bacteria type strains.</title>
        <authorList>
            <person name="Chen J."/>
            <person name="Zhu S."/>
            <person name="Yang J."/>
        </authorList>
    </citation>
    <scope>NUCLEOTIDE SEQUENCE [LARGE SCALE GENOMIC DNA]</scope>
    <source>
        <strain evidence="2 3">LMG 24078</strain>
    </source>
</reference>
<evidence type="ECO:0000313" key="3">
    <source>
        <dbReference type="Proteomes" id="UP000471381"/>
    </source>
</evidence>
<protein>
    <submittedName>
        <fullName evidence="2">HDOD domain-containing protein</fullName>
    </submittedName>
</protein>
<dbReference type="InterPro" id="IPR013976">
    <property type="entry name" value="HDOD"/>
</dbReference>
<evidence type="ECO:0000313" key="2">
    <source>
        <dbReference type="EMBL" id="NDW16369.1"/>
    </source>
</evidence>
<dbReference type="SUPFAM" id="SSF109604">
    <property type="entry name" value="HD-domain/PDEase-like"/>
    <property type="match status" value="1"/>
</dbReference>
<dbReference type="PROSITE" id="PS51833">
    <property type="entry name" value="HDOD"/>
    <property type="match status" value="1"/>
</dbReference>
<dbReference type="Gene3D" id="1.10.3210.10">
    <property type="entry name" value="Hypothetical protein af1432"/>
    <property type="match status" value="1"/>
</dbReference>
<evidence type="ECO:0000259" key="1">
    <source>
        <dbReference type="PROSITE" id="PS51833"/>
    </source>
</evidence>
<proteinExistence type="predicted"/>
<dbReference type="Proteomes" id="UP000471381">
    <property type="component" value="Unassembled WGS sequence"/>
</dbReference>
<name>A0A6N9TLG0_9ALTE</name>
<sequence>MYDNTATYETIKHRSRLHVPTAPKEHTEQPTVNDCFENFIVSTERVFEILGKSPTGKVTFEQSEQGDARRQLLHVEKVAIENKRLQRTSEASYIESISYQLHDIIVEEMSEYLKDTPGVISNLLKLPSNIGMLLDSLTVRACSVSKLEPIVATMPWLVDDLTRIVNTARFRRKDSRGRIIIVETLRTALSFLGIENLRLLIPSLIVKRATPQITDPYPLIKQKLSSYSTGVAITAQHIAIAQGINKSDAYMLGMLGNLGRCAVIRLYFRMFDKVQLHLLQECQKDKEHKRHDALVKIVPSANHLIALQHTFADALTADVLDELALKRLFITPAMRAVAGSSHAQPSVLSDTLSQARLYAQVRALHQTKLTDAKTAKSTLSALKYPQGILAKLKNIDIFTLPLVKSDAED</sequence>